<protein>
    <submittedName>
        <fullName evidence="1">Uncharacterized protein</fullName>
    </submittedName>
</protein>
<reference evidence="1 2" key="2">
    <citation type="journal article" date="2022" name="Mol. Ecol. Resour.">
        <title>The genomes of chicory, endive, great burdock and yacon provide insights into Asteraceae paleo-polyploidization history and plant inulin production.</title>
        <authorList>
            <person name="Fan W."/>
            <person name="Wang S."/>
            <person name="Wang H."/>
            <person name="Wang A."/>
            <person name="Jiang F."/>
            <person name="Liu H."/>
            <person name="Zhao H."/>
            <person name="Xu D."/>
            <person name="Zhang Y."/>
        </authorList>
    </citation>
    <scope>NUCLEOTIDE SEQUENCE [LARGE SCALE GENOMIC DNA]</scope>
    <source>
        <strain evidence="2">cv. Niubang</strain>
    </source>
</reference>
<keyword evidence="2" id="KW-1185">Reference proteome</keyword>
<evidence type="ECO:0000313" key="1">
    <source>
        <dbReference type="EMBL" id="KAI3759671.1"/>
    </source>
</evidence>
<organism evidence="1 2">
    <name type="scientific">Arctium lappa</name>
    <name type="common">Greater burdock</name>
    <name type="synonym">Lappa major</name>
    <dbReference type="NCBI Taxonomy" id="4217"/>
    <lineage>
        <taxon>Eukaryota</taxon>
        <taxon>Viridiplantae</taxon>
        <taxon>Streptophyta</taxon>
        <taxon>Embryophyta</taxon>
        <taxon>Tracheophyta</taxon>
        <taxon>Spermatophyta</taxon>
        <taxon>Magnoliopsida</taxon>
        <taxon>eudicotyledons</taxon>
        <taxon>Gunneridae</taxon>
        <taxon>Pentapetalae</taxon>
        <taxon>asterids</taxon>
        <taxon>campanulids</taxon>
        <taxon>Asterales</taxon>
        <taxon>Asteraceae</taxon>
        <taxon>Carduoideae</taxon>
        <taxon>Cardueae</taxon>
        <taxon>Arctiinae</taxon>
        <taxon>Arctium</taxon>
    </lineage>
</organism>
<accession>A0ACB9EMI4</accession>
<name>A0ACB9EMI4_ARCLA</name>
<sequence>MGNSTSQRVNSSSTGLDFSISVTGYLTGFYKQKPTFVPKHSPAAGLTVIFRETIPFNSNSDHIVFPPPLTAIQLLYSAPAELWNWNYPKPRDFPATHTITIRDGILIPTTRPDDVIRLEEYTCIVCTKDDDNPRMTHLYGDRIIDCQTIQESFKNRKKDRQKSIISEMMGFAMGTSSPLQSSSSTYHHHPPFPSFSSSSPPFFFQRNTHDFSKKRRIYACMQNHENDDVSCGRRAILFVGISVLPFLNLKSKAAENLAPDELEDSAREHELNQIAEVQPTQRDASPNPFLTLSSGLGIVASGVLGAFYALAQKEKSADNATIESMKAKLVEKEAAIVSMQKSFESKLVNEKEERSEQIRKMNQEKQALTSQLSSANSTVNGLGKELQKEKKFIQDLKNEIDRLTADLEKALDDKEELKMQVKDKLFTIEVLQERINLLTSDIKDKDDNLANLGSAIAAKESEFEKLSSIYEQTRVELADSRSEIEGMKQEILKLEKELELKRFGIDDLNAQIRSLCDEKNVITEELDSAKKEYTELTLSSEQKTASDAKLLEETEKKLEAVIEKLECALVEVDKNEGLINELTDERDSLRKALDFEVGKVGSLEDELLVVRRTVDDAKNEASELRKHLELSRITCKELEAKVSRVEAEYSEAKLALQRNFEKLKQTAEMLADELSSTKAVSEKTNEELKRVSLELAESSENRDNLREELDEAYKRLESGIHELKEEKKHVVSLTKEVSRLEGEIMNERESRRSMETDLEEATRALDEMNQNTVILSRELEISKTKISGLEDEKEALYRSLDEQKRAIQEARENMEDAHSVIVKLGAEKESLEKKGGKLEKELGAAKGEILRLRSEMRSSSVTAESVKKKGSEEKVRKNGSEDEKAAVAVKKVGRRKKIVSKQNES</sequence>
<proteinExistence type="predicted"/>
<evidence type="ECO:0000313" key="2">
    <source>
        <dbReference type="Proteomes" id="UP001055879"/>
    </source>
</evidence>
<comment type="caution">
    <text evidence="1">The sequence shown here is derived from an EMBL/GenBank/DDBJ whole genome shotgun (WGS) entry which is preliminary data.</text>
</comment>
<dbReference type="EMBL" id="CM042048">
    <property type="protein sequence ID" value="KAI3759671.1"/>
    <property type="molecule type" value="Genomic_DNA"/>
</dbReference>
<gene>
    <name evidence="1" type="ORF">L6452_07658</name>
</gene>
<reference evidence="2" key="1">
    <citation type="journal article" date="2022" name="Mol. Ecol. Resour.">
        <title>The genomes of chicory, endive, great burdock and yacon provide insights into Asteraceae palaeo-polyploidization history and plant inulin production.</title>
        <authorList>
            <person name="Fan W."/>
            <person name="Wang S."/>
            <person name="Wang H."/>
            <person name="Wang A."/>
            <person name="Jiang F."/>
            <person name="Liu H."/>
            <person name="Zhao H."/>
            <person name="Xu D."/>
            <person name="Zhang Y."/>
        </authorList>
    </citation>
    <scope>NUCLEOTIDE SEQUENCE [LARGE SCALE GENOMIC DNA]</scope>
    <source>
        <strain evidence="2">cv. Niubang</strain>
    </source>
</reference>
<dbReference type="Proteomes" id="UP001055879">
    <property type="component" value="Linkage Group LG02"/>
</dbReference>